<reference evidence="1" key="1">
    <citation type="journal article" date="2020" name="Stud. Mycol.">
        <title>101 Dothideomycetes genomes: a test case for predicting lifestyles and emergence of pathogens.</title>
        <authorList>
            <person name="Haridas S."/>
            <person name="Albert R."/>
            <person name="Binder M."/>
            <person name="Bloem J."/>
            <person name="Labutti K."/>
            <person name="Salamov A."/>
            <person name="Andreopoulos B."/>
            <person name="Baker S."/>
            <person name="Barry K."/>
            <person name="Bills G."/>
            <person name="Bluhm B."/>
            <person name="Cannon C."/>
            <person name="Castanera R."/>
            <person name="Culley D."/>
            <person name="Daum C."/>
            <person name="Ezra D."/>
            <person name="Gonzalez J."/>
            <person name="Henrissat B."/>
            <person name="Kuo A."/>
            <person name="Liang C."/>
            <person name="Lipzen A."/>
            <person name="Lutzoni F."/>
            <person name="Magnuson J."/>
            <person name="Mondo S."/>
            <person name="Nolan M."/>
            <person name="Ohm R."/>
            <person name="Pangilinan J."/>
            <person name="Park H.-J."/>
            <person name="Ramirez L."/>
            <person name="Alfaro M."/>
            <person name="Sun H."/>
            <person name="Tritt A."/>
            <person name="Yoshinaga Y."/>
            <person name="Zwiers L.-H."/>
            <person name="Turgeon B."/>
            <person name="Goodwin S."/>
            <person name="Spatafora J."/>
            <person name="Crous P."/>
            <person name="Grigoriev I."/>
        </authorList>
    </citation>
    <scope>NUCLEOTIDE SEQUENCE</scope>
    <source>
        <strain evidence="1">CBS 113818</strain>
    </source>
</reference>
<evidence type="ECO:0000313" key="2">
    <source>
        <dbReference type="Proteomes" id="UP000799424"/>
    </source>
</evidence>
<proteinExistence type="predicted"/>
<sequence>MDVRIRFLDHRVSSDGDSAYAGRIIERLIPPCAAGADYMLHGLHFTLTQLIDLEMHGLEDRYPVEDFAQMKTLRLSFETALPDGLHWAHSEVVRYKDPAMSMPIAMHPYPSVLGVTDFGKMAKYLLKTNPIPLERAEVYMGKILVLPFSRSNQKGAVPETFPYTIPVDPLLVA</sequence>
<dbReference type="AlphaFoldDB" id="A0A6A7AKB8"/>
<accession>A0A6A7AKB8</accession>
<protein>
    <submittedName>
        <fullName evidence="1">Uncharacterized protein</fullName>
    </submittedName>
</protein>
<dbReference type="EMBL" id="MU006216">
    <property type="protein sequence ID" value="KAF2833593.1"/>
    <property type="molecule type" value="Genomic_DNA"/>
</dbReference>
<name>A0A6A7AKB8_9PLEO</name>
<dbReference type="OrthoDB" id="10274525at2759"/>
<organism evidence="1 2">
    <name type="scientific">Ophiobolus disseminans</name>
    <dbReference type="NCBI Taxonomy" id="1469910"/>
    <lineage>
        <taxon>Eukaryota</taxon>
        <taxon>Fungi</taxon>
        <taxon>Dikarya</taxon>
        <taxon>Ascomycota</taxon>
        <taxon>Pezizomycotina</taxon>
        <taxon>Dothideomycetes</taxon>
        <taxon>Pleosporomycetidae</taxon>
        <taxon>Pleosporales</taxon>
        <taxon>Pleosporineae</taxon>
        <taxon>Phaeosphaeriaceae</taxon>
        <taxon>Ophiobolus</taxon>
    </lineage>
</organism>
<dbReference type="Proteomes" id="UP000799424">
    <property type="component" value="Unassembled WGS sequence"/>
</dbReference>
<keyword evidence="2" id="KW-1185">Reference proteome</keyword>
<gene>
    <name evidence="1" type="ORF">CC86DRAFT_376733</name>
</gene>
<evidence type="ECO:0000313" key="1">
    <source>
        <dbReference type="EMBL" id="KAF2833593.1"/>
    </source>
</evidence>